<evidence type="ECO:0000313" key="2">
    <source>
        <dbReference type="Proteomes" id="UP000271573"/>
    </source>
</evidence>
<keyword evidence="2" id="KW-1185">Reference proteome</keyword>
<dbReference type="Pfam" id="PF11583">
    <property type="entry name" value="AurF"/>
    <property type="match status" value="1"/>
</dbReference>
<dbReference type="EMBL" id="AP019307">
    <property type="protein sequence ID" value="BBH16168.1"/>
    <property type="molecule type" value="Genomic_DNA"/>
</dbReference>
<dbReference type="OrthoDB" id="5138986at2"/>
<dbReference type="Proteomes" id="UP000271573">
    <property type="component" value="Chromosome"/>
</dbReference>
<name>A0A3G9IXZ5_9ACTN</name>
<dbReference type="AlphaFoldDB" id="A0A3G9IXZ5"/>
<reference evidence="1 2" key="1">
    <citation type="submission" date="2018-11" db="EMBL/GenBank/DDBJ databases">
        <title>Complete genome sequence of Nocardioides baekrokdamisoli strain KCTC 39748.</title>
        <authorList>
            <person name="Kang S.W."/>
            <person name="Lee K.C."/>
            <person name="Kim K.K."/>
            <person name="Kim J.S."/>
            <person name="Kim D.S."/>
            <person name="Ko S.H."/>
            <person name="Yang S.H."/>
            <person name="Shin Y.K."/>
            <person name="Lee J.S."/>
        </authorList>
    </citation>
    <scope>NUCLEOTIDE SEQUENCE [LARGE SCALE GENOMIC DNA]</scope>
    <source>
        <strain evidence="1 2">KCTC 39748</strain>
    </source>
</reference>
<dbReference type="InterPro" id="IPR025859">
    <property type="entry name" value="AurF/CmlI"/>
</dbReference>
<dbReference type="SUPFAM" id="SSF47240">
    <property type="entry name" value="Ferritin-like"/>
    <property type="match status" value="1"/>
</dbReference>
<dbReference type="GO" id="GO:0016491">
    <property type="term" value="F:oxidoreductase activity"/>
    <property type="evidence" value="ECO:0007669"/>
    <property type="project" value="InterPro"/>
</dbReference>
<dbReference type="InterPro" id="IPR012348">
    <property type="entry name" value="RNR-like"/>
</dbReference>
<dbReference type="KEGG" id="nbe:Back2_04550"/>
<dbReference type="RefSeq" id="WP_125566385.1">
    <property type="nucleotide sequence ID" value="NZ_AP019307.1"/>
</dbReference>
<dbReference type="InterPro" id="IPR009078">
    <property type="entry name" value="Ferritin-like_SF"/>
</dbReference>
<gene>
    <name evidence="1" type="ORF">Back2_04550</name>
</gene>
<evidence type="ECO:0000313" key="1">
    <source>
        <dbReference type="EMBL" id="BBH16168.1"/>
    </source>
</evidence>
<accession>A0A3G9IXZ5</accession>
<sequence length="346" mass="39221">MAGVGTVKAALGGLTLGAQKVAAAGVHVATGKQSYYDTLRTLSQASVDQHFEAFRDIAWDSPEFEVFKNDPRFILNEADEIGRHPWYKSLSRERQIEIGMYRYAQVAKVGSQFEMLLIGGIMNHNVWAENGNPEFRYSMHEVTEETHHIQMFQEGVNRCDIDVAGAPTYFKVLFPFLASAGMWAPEIFFTGILAGEEPIDHLQKSIMRAGGSHPMIDRIMQIHIAEEARHIGFAHQWMEHHVPELGFVRKQIFAATFPLIMRILCDVIMVPSKQARRDMGIPDEVAKEIWWDSEDSDKMLRDLFSDVRMLGDELGIRGAIYRPLWKLMGIDGRSARFRAEPVIANS</sequence>
<proteinExistence type="predicted"/>
<protein>
    <submittedName>
        <fullName evidence="1">Membrane protein</fullName>
    </submittedName>
</protein>
<organism evidence="1 2">
    <name type="scientific">Nocardioides baekrokdamisoli</name>
    <dbReference type="NCBI Taxonomy" id="1804624"/>
    <lineage>
        <taxon>Bacteria</taxon>
        <taxon>Bacillati</taxon>
        <taxon>Actinomycetota</taxon>
        <taxon>Actinomycetes</taxon>
        <taxon>Propionibacteriales</taxon>
        <taxon>Nocardioidaceae</taxon>
        <taxon>Nocardioides</taxon>
    </lineage>
</organism>
<dbReference type="Gene3D" id="1.10.620.20">
    <property type="entry name" value="Ribonucleotide Reductase, subunit A"/>
    <property type="match status" value="1"/>
</dbReference>